<keyword evidence="5 11" id="KW-0808">Transferase</keyword>
<organism evidence="11 12">
    <name type="scientific">Cytobacillus oceanisediminis</name>
    <dbReference type="NCBI Taxonomy" id="665099"/>
    <lineage>
        <taxon>Bacteria</taxon>
        <taxon>Bacillati</taxon>
        <taxon>Bacillota</taxon>
        <taxon>Bacilli</taxon>
        <taxon>Bacillales</taxon>
        <taxon>Bacillaceae</taxon>
        <taxon>Cytobacillus</taxon>
    </lineage>
</organism>
<name>A0A562JX51_9BACI</name>
<dbReference type="GeneID" id="65403006"/>
<comment type="similarity">
    <text evidence="2">Belongs to the MGMT family.</text>
</comment>
<dbReference type="SUPFAM" id="SSF53155">
    <property type="entry name" value="Methylated DNA-protein cysteine methyltransferase domain"/>
    <property type="match status" value="1"/>
</dbReference>
<dbReference type="InterPro" id="IPR008332">
    <property type="entry name" value="MethylG_MeTrfase_N"/>
</dbReference>
<dbReference type="InterPro" id="IPR014048">
    <property type="entry name" value="MethylDNA_cys_MeTrfase_DNA-bd"/>
</dbReference>
<dbReference type="Pfam" id="PF02870">
    <property type="entry name" value="Methyltransf_1N"/>
    <property type="match status" value="1"/>
</dbReference>
<comment type="catalytic activity">
    <reaction evidence="1">
        <text>a 4-O-methyl-thymidine in DNA + L-cysteinyl-[protein] = a thymidine in DNA + S-methyl-L-cysteinyl-[protein]</text>
        <dbReference type="Rhea" id="RHEA:53428"/>
        <dbReference type="Rhea" id="RHEA-COMP:10131"/>
        <dbReference type="Rhea" id="RHEA-COMP:10132"/>
        <dbReference type="Rhea" id="RHEA-COMP:13555"/>
        <dbReference type="Rhea" id="RHEA-COMP:13556"/>
        <dbReference type="ChEBI" id="CHEBI:29950"/>
        <dbReference type="ChEBI" id="CHEBI:82612"/>
        <dbReference type="ChEBI" id="CHEBI:137386"/>
        <dbReference type="ChEBI" id="CHEBI:137387"/>
        <dbReference type="EC" id="2.1.1.63"/>
    </reaction>
</comment>
<feature type="domain" description="Methylguanine DNA methyltransferase ribonuclease-like" evidence="10">
    <location>
        <begin position="14"/>
        <end position="81"/>
    </location>
</feature>
<dbReference type="InterPro" id="IPR036388">
    <property type="entry name" value="WH-like_DNA-bd_sf"/>
</dbReference>
<evidence type="ECO:0000256" key="1">
    <source>
        <dbReference type="ARBA" id="ARBA00001286"/>
    </source>
</evidence>
<evidence type="ECO:0000256" key="5">
    <source>
        <dbReference type="ARBA" id="ARBA00022679"/>
    </source>
</evidence>
<keyword evidence="6" id="KW-0227">DNA damage</keyword>
<dbReference type="GO" id="GO:0006281">
    <property type="term" value="P:DNA repair"/>
    <property type="evidence" value="ECO:0007669"/>
    <property type="project" value="UniProtKB-KW"/>
</dbReference>
<evidence type="ECO:0000259" key="10">
    <source>
        <dbReference type="Pfam" id="PF02870"/>
    </source>
</evidence>
<dbReference type="Proteomes" id="UP000318667">
    <property type="component" value="Unassembled WGS sequence"/>
</dbReference>
<dbReference type="Gene3D" id="3.30.160.70">
    <property type="entry name" value="Methylated DNA-protein cysteine methyltransferase domain"/>
    <property type="match status" value="1"/>
</dbReference>
<comment type="catalytic activity">
    <reaction evidence="8">
        <text>a 6-O-methyl-2'-deoxyguanosine in DNA + L-cysteinyl-[protein] = S-methyl-L-cysteinyl-[protein] + a 2'-deoxyguanosine in DNA</text>
        <dbReference type="Rhea" id="RHEA:24000"/>
        <dbReference type="Rhea" id="RHEA-COMP:10131"/>
        <dbReference type="Rhea" id="RHEA-COMP:10132"/>
        <dbReference type="Rhea" id="RHEA-COMP:11367"/>
        <dbReference type="Rhea" id="RHEA-COMP:11368"/>
        <dbReference type="ChEBI" id="CHEBI:29950"/>
        <dbReference type="ChEBI" id="CHEBI:82612"/>
        <dbReference type="ChEBI" id="CHEBI:85445"/>
        <dbReference type="ChEBI" id="CHEBI:85448"/>
        <dbReference type="EC" id="2.1.1.63"/>
    </reaction>
</comment>
<evidence type="ECO:0000256" key="2">
    <source>
        <dbReference type="ARBA" id="ARBA00008711"/>
    </source>
</evidence>
<dbReference type="GO" id="GO:0003908">
    <property type="term" value="F:methylated-DNA-[protein]-cysteine S-methyltransferase activity"/>
    <property type="evidence" value="ECO:0007669"/>
    <property type="project" value="UniProtKB-EC"/>
</dbReference>
<sequence length="172" mass="19369">MKRIEWANMREGKWSLYLAKTEKGLCYIGSDPTFEDFESSLKKYLPSAVLVENKGSLQPYMMELQEYLLGNRQVFSMALDIIGTPFQEEVWTALSQIPYGKTAAYSYIAELIKRPLAVRATGKAIGANPLLIAIPCHRVIGKNGAVTGYRGGIEMKQFLLELELLPNKEFNI</sequence>
<dbReference type="PANTHER" id="PTHR10815:SF12">
    <property type="entry name" value="METHYLATED-DNA--PROTEIN-CYSTEINE METHYLTRANSFERASE, INDUCIBLE"/>
    <property type="match status" value="1"/>
</dbReference>
<reference evidence="11 12" key="1">
    <citation type="journal article" date="2015" name="Stand. Genomic Sci.">
        <title>Genomic Encyclopedia of Bacterial and Archaeal Type Strains, Phase III: the genomes of soil and plant-associated and newly described type strains.</title>
        <authorList>
            <person name="Whitman W.B."/>
            <person name="Woyke T."/>
            <person name="Klenk H.P."/>
            <person name="Zhou Y."/>
            <person name="Lilburn T.G."/>
            <person name="Beck B.J."/>
            <person name="De Vos P."/>
            <person name="Vandamme P."/>
            <person name="Eisen J.A."/>
            <person name="Garrity G."/>
            <person name="Hugenholtz P."/>
            <person name="Kyrpides N.C."/>
        </authorList>
    </citation>
    <scope>NUCLEOTIDE SEQUENCE [LARGE SCALE GENOMIC DNA]</scope>
    <source>
        <strain evidence="11 12">CGMCC 1.10115</strain>
    </source>
</reference>
<evidence type="ECO:0000259" key="9">
    <source>
        <dbReference type="Pfam" id="PF01035"/>
    </source>
</evidence>
<keyword evidence="7" id="KW-0234">DNA repair</keyword>
<dbReference type="NCBIfam" id="TIGR00589">
    <property type="entry name" value="ogt"/>
    <property type="match status" value="1"/>
</dbReference>
<feature type="domain" description="Methylated-DNA-[protein]-cysteine S-methyltransferase DNA binding" evidence="9">
    <location>
        <begin position="85"/>
        <end position="163"/>
    </location>
</feature>
<dbReference type="EMBL" id="VLKI01000004">
    <property type="protein sequence ID" value="TWH87553.1"/>
    <property type="molecule type" value="Genomic_DNA"/>
</dbReference>
<dbReference type="SUPFAM" id="SSF46767">
    <property type="entry name" value="Methylated DNA-protein cysteine methyltransferase, C-terminal domain"/>
    <property type="match status" value="1"/>
</dbReference>
<evidence type="ECO:0000256" key="4">
    <source>
        <dbReference type="ARBA" id="ARBA00022603"/>
    </source>
</evidence>
<keyword evidence="4 11" id="KW-0489">Methyltransferase</keyword>
<dbReference type="AlphaFoldDB" id="A0A562JX51"/>
<dbReference type="PROSITE" id="PS00374">
    <property type="entry name" value="MGMT"/>
    <property type="match status" value="1"/>
</dbReference>
<dbReference type="EC" id="2.1.1.63" evidence="3"/>
<keyword evidence="12" id="KW-1185">Reference proteome</keyword>
<protein>
    <recommendedName>
        <fullName evidence="3">methylated-DNA--[protein]-cysteine S-methyltransferase</fullName>
        <ecNumber evidence="3">2.1.1.63</ecNumber>
    </recommendedName>
</protein>
<dbReference type="RefSeq" id="WP_144542019.1">
    <property type="nucleotide sequence ID" value="NZ_CBCSDC010000001.1"/>
</dbReference>
<evidence type="ECO:0000256" key="6">
    <source>
        <dbReference type="ARBA" id="ARBA00022763"/>
    </source>
</evidence>
<dbReference type="InterPro" id="IPR036217">
    <property type="entry name" value="MethylDNA_cys_MeTrfase_DNAb"/>
</dbReference>
<dbReference type="FunFam" id="1.10.10.10:FF:000214">
    <property type="entry name" value="Methylated-DNA--protein-cysteine methyltransferase"/>
    <property type="match status" value="1"/>
</dbReference>
<dbReference type="OrthoDB" id="9802228at2"/>
<dbReference type="GO" id="GO:0032259">
    <property type="term" value="P:methylation"/>
    <property type="evidence" value="ECO:0007669"/>
    <property type="project" value="UniProtKB-KW"/>
</dbReference>
<evidence type="ECO:0000313" key="11">
    <source>
        <dbReference type="EMBL" id="TWH87553.1"/>
    </source>
</evidence>
<comment type="caution">
    <text evidence="11">The sequence shown here is derived from an EMBL/GenBank/DDBJ whole genome shotgun (WGS) entry which is preliminary data.</text>
</comment>
<dbReference type="Gene3D" id="1.10.10.10">
    <property type="entry name" value="Winged helix-like DNA-binding domain superfamily/Winged helix DNA-binding domain"/>
    <property type="match status" value="1"/>
</dbReference>
<evidence type="ECO:0000256" key="7">
    <source>
        <dbReference type="ARBA" id="ARBA00023204"/>
    </source>
</evidence>
<dbReference type="InterPro" id="IPR001497">
    <property type="entry name" value="MethylDNA_cys_MeTrfase_AS"/>
</dbReference>
<dbReference type="Pfam" id="PF01035">
    <property type="entry name" value="DNA_binding_1"/>
    <property type="match status" value="1"/>
</dbReference>
<evidence type="ECO:0000256" key="8">
    <source>
        <dbReference type="ARBA" id="ARBA00049348"/>
    </source>
</evidence>
<dbReference type="CDD" id="cd06445">
    <property type="entry name" value="ATase"/>
    <property type="match status" value="1"/>
</dbReference>
<evidence type="ECO:0000313" key="12">
    <source>
        <dbReference type="Proteomes" id="UP000318667"/>
    </source>
</evidence>
<proteinExistence type="inferred from homology"/>
<dbReference type="PANTHER" id="PTHR10815">
    <property type="entry name" value="METHYLATED-DNA--PROTEIN-CYSTEINE METHYLTRANSFERASE"/>
    <property type="match status" value="1"/>
</dbReference>
<gene>
    <name evidence="11" type="ORF">IQ19_01794</name>
</gene>
<evidence type="ECO:0000256" key="3">
    <source>
        <dbReference type="ARBA" id="ARBA00011918"/>
    </source>
</evidence>
<accession>A0A562JX51</accession>
<dbReference type="InterPro" id="IPR036631">
    <property type="entry name" value="MGMT_N_sf"/>
</dbReference>